<dbReference type="EMBL" id="CAJVCH010114255">
    <property type="protein sequence ID" value="CAG7724805.1"/>
    <property type="molecule type" value="Genomic_DNA"/>
</dbReference>
<evidence type="ECO:0000313" key="2">
    <source>
        <dbReference type="Proteomes" id="UP000708208"/>
    </source>
</evidence>
<comment type="caution">
    <text evidence="1">The sequence shown here is derived from an EMBL/GenBank/DDBJ whole genome shotgun (WGS) entry which is preliminary data.</text>
</comment>
<feature type="non-terminal residue" evidence="1">
    <location>
        <position position="1"/>
    </location>
</feature>
<keyword evidence="2" id="KW-1185">Reference proteome</keyword>
<gene>
    <name evidence="1" type="ORF">AFUS01_LOCUS13805</name>
</gene>
<dbReference type="Proteomes" id="UP000708208">
    <property type="component" value="Unassembled WGS sequence"/>
</dbReference>
<sequence>NNNFIYSLFDKNGVISGIQVSTPVEQVDTVGFEYDQVPA</sequence>
<reference evidence="1" key="1">
    <citation type="submission" date="2021-06" db="EMBL/GenBank/DDBJ databases">
        <authorList>
            <person name="Hodson N. C."/>
            <person name="Mongue J. A."/>
            <person name="Jaron S. K."/>
        </authorList>
    </citation>
    <scope>NUCLEOTIDE SEQUENCE</scope>
</reference>
<protein>
    <submittedName>
        <fullName evidence="1">Uncharacterized protein</fullName>
    </submittedName>
</protein>
<organism evidence="1 2">
    <name type="scientific">Allacma fusca</name>
    <dbReference type="NCBI Taxonomy" id="39272"/>
    <lineage>
        <taxon>Eukaryota</taxon>
        <taxon>Metazoa</taxon>
        <taxon>Ecdysozoa</taxon>
        <taxon>Arthropoda</taxon>
        <taxon>Hexapoda</taxon>
        <taxon>Collembola</taxon>
        <taxon>Symphypleona</taxon>
        <taxon>Sminthuridae</taxon>
        <taxon>Allacma</taxon>
    </lineage>
</organism>
<accession>A0A8J2P570</accession>
<evidence type="ECO:0000313" key="1">
    <source>
        <dbReference type="EMBL" id="CAG7724805.1"/>
    </source>
</evidence>
<dbReference type="AlphaFoldDB" id="A0A8J2P570"/>
<name>A0A8J2P570_9HEXA</name>
<feature type="non-terminal residue" evidence="1">
    <location>
        <position position="39"/>
    </location>
</feature>
<proteinExistence type="predicted"/>